<evidence type="ECO:0000313" key="1">
    <source>
        <dbReference type="EMBL" id="SVD90835.1"/>
    </source>
</evidence>
<proteinExistence type="predicted"/>
<organism evidence="1">
    <name type="scientific">marine metagenome</name>
    <dbReference type="NCBI Taxonomy" id="408172"/>
    <lineage>
        <taxon>unclassified sequences</taxon>
        <taxon>metagenomes</taxon>
        <taxon>ecological metagenomes</taxon>
    </lineage>
</organism>
<dbReference type="AlphaFoldDB" id="A0A382Z6W2"/>
<name>A0A382Z6W2_9ZZZZ</name>
<protein>
    <submittedName>
        <fullName evidence="1">Uncharacterized protein</fullName>
    </submittedName>
</protein>
<dbReference type="EMBL" id="UINC01181241">
    <property type="protein sequence ID" value="SVD90835.1"/>
    <property type="molecule type" value="Genomic_DNA"/>
</dbReference>
<sequence length="90" mass="9777">MVELNHNVVSFNSDTLIKGNHGVLVAVFVTKKGSGSNKVEFRNGIDASATPVECTIFTAIEGNYQNIHRRFENGIFADCDGSAEVTVVFK</sequence>
<reference evidence="1" key="1">
    <citation type="submission" date="2018-05" db="EMBL/GenBank/DDBJ databases">
        <authorList>
            <person name="Lanie J.A."/>
            <person name="Ng W.-L."/>
            <person name="Kazmierczak K.M."/>
            <person name="Andrzejewski T.M."/>
            <person name="Davidsen T.M."/>
            <person name="Wayne K.J."/>
            <person name="Tettelin H."/>
            <person name="Glass J.I."/>
            <person name="Rusch D."/>
            <person name="Podicherti R."/>
            <person name="Tsui H.-C.T."/>
            <person name="Winkler M.E."/>
        </authorList>
    </citation>
    <scope>NUCLEOTIDE SEQUENCE</scope>
</reference>
<accession>A0A382Z6W2</accession>
<gene>
    <name evidence="1" type="ORF">METZ01_LOCUS443689</name>
</gene>